<reference evidence="2" key="1">
    <citation type="submission" date="2025-08" db="UniProtKB">
        <authorList>
            <consortium name="Ensembl"/>
        </authorList>
    </citation>
    <scope>IDENTIFICATION</scope>
</reference>
<dbReference type="GeneTree" id="ENSGT00940000155726"/>
<sequence>MEDKLSQTAEPESSDGASTTSPSPSSSGSETLSDGDPKTSPGGSSTDSGAPQRREDGGGGEEEDEELDNILSPPPMQSRKCSNPEVSLRVGKSVKYKKQLSEDGRLLRRGSLGGALTGRYLLPAGAAQSGWQATTEASNLVRMRSQALGQSAPSLTASLKEKKFYRNDYKYYRCAFIFEDLFVQILVDEPRTRSHKWTSERMSQKINRTKTLFVCTLGCTDRIIAQFAVALH</sequence>
<name>A0A8C5LYV5_9ANUR</name>
<feature type="region of interest" description="Disordered" evidence="1">
    <location>
        <begin position="1"/>
        <end position="86"/>
    </location>
</feature>
<evidence type="ECO:0000313" key="3">
    <source>
        <dbReference type="Proteomes" id="UP000694569"/>
    </source>
</evidence>
<accession>A0A8C5LYV5</accession>
<dbReference type="Proteomes" id="UP000694569">
    <property type="component" value="Unplaced"/>
</dbReference>
<evidence type="ECO:0000256" key="1">
    <source>
        <dbReference type="SAM" id="MobiDB-lite"/>
    </source>
</evidence>
<feature type="compositionally biased region" description="Low complexity" evidence="1">
    <location>
        <begin position="14"/>
        <end position="34"/>
    </location>
</feature>
<dbReference type="AlphaFoldDB" id="A0A8C5LYV5"/>
<dbReference type="OrthoDB" id="9946270at2759"/>
<organism evidence="2 3">
    <name type="scientific">Leptobrachium leishanense</name>
    <name type="common">Leishan spiny toad</name>
    <dbReference type="NCBI Taxonomy" id="445787"/>
    <lineage>
        <taxon>Eukaryota</taxon>
        <taxon>Metazoa</taxon>
        <taxon>Chordata</taxon>
        <taxon>Craniata</taxon>
        <taxon>Vertebrata</taxon>
        <taxon>Euteleostomi</taxon>
        <taxon>Amphibia</taxon>
        <taxon>Batrachia</taxon>
        <taxon>Anura</taxon>
        <taxon>Pelobatoidea</taxon>
        <taxon>Megophryidae</taxon>
        <taxon>Leptobrachium</taxon>
    </lineage>
</organism>
<dbReference type="Ensembl" id="ENSLLET00000006374.1">
    <property type="protein sequence ID" value="ENSLLEP00000006120.1"/>
    <property type="gene ID" value="ENSLLEG00000003859.1"/>
</dbReference>
<keyword evidence="3" id="KW-1185">Reference proteome</keyword>
<protein>
    <submittedName>
        <fullName evidence="2">Uncharacterized protein</fullName>
    </submittedName>
</protein>
<evidence type="ECO:0000313" key="2">
    <source>
        <dbReference type="Ensembl" id="ENSLLEP00000006120.1"/>
    </source>
</evidence>
<reference evidence="2" key="2">
    <citation type="submission" date="2025-09" db="UniProtKB">
        <authorList>
            <consortium name="Ensembl"/>
        </authorList>
    </citation>
    <scope>IDENTIFICATION</scope>
</reference>
<proteinExistence type="predicted"/>
<feature type="compositionally biased region" description="Acidic residues" evidence="1">
    <location>
        <begin position="58"/>
        <end position="68"/>
    </location>
</feature>
<feature type="compositionally biased region" description="Polar residues" evidence="1">
    <location>
        <begin position="1"/>
        <end position="11"/>
    </location>
</feature>